<dbReference type="GO" id="GO:0009252">
    <property type="term" value="P:peptidoglycan biosynthetic process"/>
    <property type="evidence" value="ECO:0007669"/>
    <property type="project" value="UniProtKB-UniRule"/>
</dbReference>
<dbReference type="InterPro" id="IPR013221">
    <property type="entry name" value="Mur_ligase_cen"/>
</dbReference>
<dbReference type="AlphaFoldDB" id="A0A1N6XZG9"/>
<dbReference type="STRING" id="228959.SAMN05421797_10610"/>
<comment type="pathway">
    <text evidence="2 7 8">Cell wall biogenesis; peptidoglycan biosynthesis.</text>
</comment>
<evidence type="ECO:0000313" key="12">
    <source>
        <dbReference type="Proteomes" id="UP000186953"/>
    </source>
</evidence>
<dbReference type="InterPro" id="IPR004101">
    <property type="entry name" value="Mur_ligase_C"/>
</dbReference>
<dbReference type="Gene3D" id="3.40.1190.10">
    <property type="entry name" value="Mur-like, catalytic domain"/>
    <property type="match status" value="1"/>
</dbReference>
<evidence type="ECO:0000259" key="10">
    <source>
        <dbReference type="Pfam" id="PF08245"/>
    </source>
</evidence>
<dbReference type="InterPro" id="IPR005762">
    <property type="entry name" value="MurD"/>
</dbReference>
<dbReference type="Proteomes" id="UP000186953">
    <property type="component" value="Unassembled WGS sequence"/>
</dbReference>
<keyword evidence="7 8" id="KW-0132">Cell division</keyword>
<dbReference type="Gene3D" id="3.90.190.20">
    <property type="entry name" value="Mur ligase, C-terminal domain"/>
    <property type="match status" value="1"/>
</dbReference>
<keyword evidence="7 8" id="KW-0961">Cell wall biogenesis/degradation</keyword>
<dbReference type="Pfam" id="PF08245">
    <property type="entry name" value="Mur_ligase_M"/>
    <property type="match status" value="1"/>
</dbReference>
<comment type="catalytic activity">
    <reaction evidence="7 8">
        <text>UDP-N-acetyl-alpha-D-muramoyl-L-alanine + D-glutamate + ATP = UDP-N-acetyl-alpha-D-muramoyl-L-alanyl-D-glutamate + ADP + phosphate + H(+)</text>
        <dbReference type="Rhea" id="RHEA:16429"/>
        <dbReference type="ChEBI" id="CHEBI:15378"/>
        <dbReference type="ChEBI" id="CHEBI:29986"/>
        <dbReference type="ChEBI" id="CHEBI:30616"/>
        <dbReference type="ChEBI" id="CHEBI:43474"/>
        <dbReference type="ChEBI" id="CHEBI:83898"/>
        <dbReference type="ChEBI" id="CHEBI:83900"/>
        <dbReference type="ChEBI" id="CHEBI:456216"/>
        <dbReference type="EC" id="6.3.2.9"/>
    </reaction>
</comment>
<comment type="similarity">
    <text evidence="7">Belongs to the MurCDEF family.</text>
</comment>
<dbReference type="GO" id="GO:0008764">
    <property type="term" value="F:UDP-N-acetylmuramoylalanine-D-glutamate ligase activity"/>
    <property type="evidence" value="ECO:0007669"/>
    <property type="project" value="UniProtKB-UniRule"/>
</dbReference>
<evidence type="ECO:0000259" key="9">
    <source>
        <dbReference type="Pfam" id="PF02875"/>
    </source>
</evidence>
<reference evidence="12" key="1">
    <citation type="submission" date="2017-01" db="EMBL/GenBank/DDBJ databases">
        <authorList>
            <person name="Varghese N."/>
            <person name="Submissions S."/>
        </authorList>
    </citation>
    <scope>NUCLEOTIDE SEQUENCE [LARGE SCALE GENOMIC DNA]</scope>
    <source>
        <strain evidence="12">DSM 15366</strain>
    </source>
</reference>
<dbReference type="EMBL" id="FTMA01000006">
    <property type="protein sequence ID" value="SIR07676.1"/>
    <property type="molecule type" value="Genomic_DNA"/>
</dbReference>
<evidence type="ECO:0000256" key="5">
    <source>
        <dbReference type="ARBA" id="ARBA00022741"/>
    </source>
</evidence>
<evidence type="ECO:0000256" key="8">
    <source>
        <dbReference type="RuleBase" id="RU003664"/>
    </source>
</evidence>
<dbReference type="GO" id="GO:0051301">
    <property type="term" value="P:cell division"/>
    <property type="evidence" value="ECO:0007669"/>
    <property type="project" value="UniProtKB-KW"/>
</dbReference>
<proteinExistence type="inferred from homology"/>
<dbReference type="Gene3D" id="3.40.50.720">
    <property type="entry name" value="NAD(P)-binding Rossmann-like Domain"/>
    <property type="match status" value="1"/>
</dbReference>
<evidence type="ECO:0000256" key="1">
    <source>
        <dbReference type="ARBA" id="ARBA00004496"/>
    </source>
</evidence>
<name>A0A1N6XZG9_9FLAO</name>
<feature type="binding site" evidence="7">
    <location>
        <begin position="131"/>
        <end position="137"/>
    </location>
    <ligand>
        <name>ATP</name>
        <dbReference type="ChEBI" id="CHEBI:30616"/>
    </ligand>
</feature>
<keyword evidence="7 8" id="KW-0133">Cell shape</keyword>
<dbReference type="SUPFAM" id="SSF53244">
    <property type="entry name" value="MurD-like peptide ligases, peptide-binding domain"/>
    <property type="match status" value="1"/>
</dbReference>
<dbReference type="GO" id="GO:0071555">
    <property type="term" value="P:cell wall organization"/>
    <property type="evidence" value="ECO:0007669"/>
    <property type="project" value="UniProtKB-KW"/>
</dbReference>
<keyword evidence="5 7" id="KW-0547">Nucleotide-binding</keyword>
<dbReference type="InterPro" id="IPR036565">
    <property type="entry name" value="Mur-like_cat_sf"/>
</dbReference>
<keyword evidence="7 8" id="KW-0131">Cell cycle</keyword>
<sequence>MSKEMGNEKEQQTKLPSLGGIEGGFLVVLGGGESGVGTAILGLKKGYDVFVSDKGKIKEKYKNVLEHFGIDWEEEQHSEDRILKADLVMKSPGIPDKAPLVKQLVKKGVPVISEIEFASKYTDAKIIGITGSNGKTTTTMLTNHILAAAKLQVGMAGNIGDSYAKMVAENDFEYYVLEISSFQLDGIVDFKPHIAVITNITPDHLDRYEYEFENYIASKFRIAENQDEDDYLIYDADDTVLVAWLNKHPVKSKLMPFSLNKVFEQGAFIEQNKIVIKTTTDTINMTKNTLALEGQHNVKNTMAAATIAKLVGIRKETIRACVSNFQGAPHRLEKVLKIHHVEYINDSKATNVNAAYYALDSMKTPTVWIVGGVDKGNEYMELMPLVREKVKAIICLGENNDKIKHVFGKAVDLLVETYAMEEAVKVAYKIAERGDTVLLSPACASFDLFKSYEDRGDQFKNCVKNL</sequence>
<keyword evidence="3 7" id="KW-0963">Cytoplasm</keyword>
<dbReference type="InterPro" id="IPR036615">
    <property type="entry name" value="Mur_ligase_C_dom_sf"/>
</dbReference>
<keyword evidence="4 7" id="KW-0436">Ligase</keyword>
<dbReference type="SUPFAM" id="SSF53623">
    <property type="entry name" value="MurD-like peptide ligases, catalytic domain"/>
    <property type="match status" value="1"/>
</dbReference>
<feature type="domain" description="Mur ligase central" evidence="10">
    <location>
        <begin position="129"/>
        <end position="307"/>
    </location>
</feature>
<keyword evidence="7 8" id="KW-0573">Peptidoglycan synthesis</keyword>
<dbReference type="PANTHER" id="PTHR43692">
    <property type="entry name" value="UDP-N-ACETYLMURAMOYLALANINE--D-GLUTAMATE LIGASE"/>
    <property type="match status" value="1"/>
</dbReference>
<accession>A0A1N6XZG9</accession>
<protein>
    <recommendedName>
        <fullName evidence="7 8">UDP-N-acetylmuramoylalanine--D-glutamate ligase</fullName>
        <ecNumber evidence="7 8">6.3.2.9</ecNumber>
    </recommendedName>
    <alternativeName>
        <fullName evidence="7">D-glutamic acid-adding enzyme</fullName>
    </alternativeName>
    <alternativeName>
        <fullName evidence="7">UDP-N-acetylmuramoyl-L-alanyl-D-glutamate synthetase</fullName>
    </alternativeName>
</protein>
<feature type="domain" description="Mur ligase C-terminal" evidence="9">
    <location>
        <begin position="330"/>
        <end position="443"/>
    </location>
</feature>
<dbReference type="Pfam" id="PF21377">
    <property type="entry name" value="MurD_N"/>
    <property type="match status" value="1"/>
</dbReference>
<evidence type="ECO:0000256" key="6">
    <source>
        <dbReference type="ARBA" id="ARBA00022840"/>
    </source>
</evidence>
<keyword evidence="6 7" id="KW-0067">ATP-binding</keyword>
<dbReference type="HAMAP" id="MF_00639">
    <property type="entry name" value="MurD"/>
    <property type="match status" value="1"/>
</dbReference>
<evidence type="ECO:0000256" key="3">
    <source>
        <dbReference type="ARBA" id="ARBA00022490"/>
    </source>
</evidence>
<evidence type="ECO:0000313" key="11">
    <source>
        <dbReference type="EMBL" id="SIR07676.1"/>
    </source>
</evidence>
<dbReference type="UniPathway" id="UPA00219"/>
<evidence type="ECO:0000256" key="7">
    <source>
        <dbReference type="HAMAP-Rule" id="MF_00639"/>
    </source>
</evidence>
<organism evidence="11 12">
    <name type="scientific">Maribacter ulvicola</name>
    <dbReference type="NCBI Taxonomy" id="228959"/>
    <lineage>
        <taxon>Bacteria</taxon>
        <taxon>Pseudomonadati</taxon>
        <taxon>Bacteroidota</taxon>
        <taxon>Flavobacteriia</taxon>
        <taxon>Flavobacteriales</taxon>
        <taxon>Flavobacteriaceae</taxon>
        <taxon>Maribacter</taxon>
    </lineage>
</organism>
<evidence type="ECO:0000256" key="4">
    <source>
        <dbReference type="ARBA" id="ARBA00022598"/>
    </source>
</evidence>
<comment type="function">
    <text evidence="7 8">Cell wall formation. Catalyzes the addition of glutamate to the nucleotide precursor UDP-N-acetylmuramoyl-L-alanine (UMA).</text>
</comment>
<dbReference type="GO" id="GO:0008360">
    <property type="term" value="P:regulation of cell shape"/>
    <property type="evidence" value="ECO:0007669"/>
    <property type="project" value="UniProtKB-KW"/>
</dbReference>
<evidence type="ECO:0000256" key="2">
    <source>
        <dbReference type="ARBA" id="ARBA00004752"/>
    </source>
</evidence>
<dbReference type="SUPFAM" id="SSF51984">
    <property type="entry name" value="MurCD N-terminal domain"/>
    <property type="match status" value="1"/>
</dbReference>
<gene>
    <name evidence="7" type="primary">murD</name>
    <name evidence="11" type="ORF">SAMN05421797_10610</name>
</gene>
<dbReference type="Pfam" id="PF02875">
    <property type="entry name" value="Mur_ligase_C"/>
    <property type="match status" value="1"/>
</dbReference>
<dbReference type="PANTHER" id="PTHR43692:SF1">
    <property type="entry name" value="UDP-N-ACETYLMURAMOYLALANINE--D-GLUTAMATE LIGASE"/>
    <property type="match status" value="1"/>
</dbReference>
<dbReference type="EC" id="6.3.2.9" evidence="7 8"/>
<keyword evidence="12" id="KW-1185">Reference proteome</keyword>
<dbReference type="GO" id="GO:0005737">
    <property type="term" value="C:cytoplasm"/>
    <property type="evidence" value="ECO:0007669"/>
    <property type="project" value="UniProtKB-SubCell"/>
</dbReference>
<dbReference type="RefSeq" id="WP_244156238.1">
    <property type="nucleotide sequence ID" value="NZ_FTMA01000006.1"/>
</dbReference>
<dbReference type="NCBIfam" id="TIGR01087">
    <property type="entry name" value="murD"/>
    <property type="match status" value="1"/>
</dbReference>
<comment type="subcellular location">
    <subcellularLocation>
        <location evidence="1 7 8">Cytoplasm</location>
    </subcellularLocation>
</comment>
<dbReference type="GO" id="GO:0005524">
    <property type="term" value="F:ATP binding"/>
    <property type="evidence" value="ECO:0007669"/>
    <property type="project" value="UniProtKB-UniRule"/>
</dbReference>